<gene>
    <name evidence="2" type="ORF">A3I30_01585</name>
</gene>
<organism evidence="2 3">
    <name type="scientific">Candidatus Azambacteria bacterium RIFCSPLOWO2_02_FULL_44_14</name>
    <dbReference type="NCBI Taxonomy" id="1797306"/>
    <lineage>
        <taxon>Bacteria</taxon>
        <taxon>Candidatus Azamiibacteriota</taxon>
    </lineage>
</organism>
<dbReference type="Gene3D" id="3.40.50.720">
    <property type="entry name" value="NAD(P)-binding Rossmann-like Domain"/>
    <property type="match status" value="1"/>
</dbReference>
<evidence type="ECO:0000259" key="1">
    <source>
        <dbReference type="Pfam" id="PF01370"/>
    </source>
</evidence>
<reference evidence="2 3" key="1">
    <citation type="journal article" date="2016" name="Nat. Commun.">
        <title>Thousands of microbial genomes shed light on interconnected biogeochemical processes in an aquifer system.</title>
        <authorList>
            <person name="Anantharaman K."/>
            <person name="Brown C.T."/>
            <person name="Hug L.A."/>
            <person name="Sharon I."/>
            <person name="Castelle C.J."/>
            <person name="Probst A.J."/>
            <person name="Thomas B.C."/>
            <person name="Singh A."/>
            <person name="Wilkins M.J."/>
            <person name="Karaoz U."/>
            <person name="Brodie E.L."/>
            <person name="Williams K.H."/>
            <person name="Hubbard S.S."/>
            <person name="Banfield J.F."/>
        </authorList>
    </citation>
    <scope>NUCLEOTIDE SEQUENCE [LARGE SCALE GENOMIC DNA]</scope>
</reference>
<dbReference type="InterPro" id="IPR036291">
    <property type="entry name" value="NAD(P)-bd_dom_sf"/>
</dbReference>
<dbReference type="InterPro" id="IPR001509">
    <property type="entry name" value="Epimerase_deHydtase"/>
</dbReference>
<dbReference type="Proteomes" id="UP000177197">
    <property type="component" value="Unassembled WGS sequence"/>
</dbReference>
<dbReference type="EMBL" id="MEYV01000001">
    <property type="protein sequence ID" value="OGD40746.1"/>
    <property type="molecule type" value="Genomic_DNA"/>
</dbReference>
<dbReference type="PANTHER" id="PTHR43245:SF13">
    <property type="entry name" value="UDP-D-APIOSE_UDP-D-XYLOSE SYNTHASE 2"/>
    <property type="match status" value="1"/>
</dbReference>
<accession>A0A1F5CD21</accession>
<name>A0A1F5CD21_9BACT</name>
<evidence type="ECO:0000313" key="3">
    <source>
        <dbReference type="Proteomes" id="UP000177197"/>
    </source>
</evidence>
<dbReference type="InterPro" id="IPR050177">
    <property type="entry name" value="Lipid_A_modif_metabolic_enz"/>
</dbReference>
<dbReference type="AlphaFoldDB" id="A0A1F5CD21"/>
<dbReference type="PANTHER" id="PTHR43245">
    <property type="entry name" value="BIFUNCTIONAL POLYMYXIN RESISTANCE PROTEIN ARNA"/>
    <property type="match status" value="1"/>
</dbReference>
<proteinExistence type="predicted"/>
<dbReference type="Pfam" id="PF01370">
    <property type="entry name" value="Epimerase"/>
    <property type="match status" value="1"/>
</dbReference>
<sequence length="317" mass="35022">MKAIVTGGAGFIGSHLVDTLVTRGDKVLIIDNLSPLAGGREKNINPKAMFLRADIRNDIGLINSFRNKKELRDFRQVDYVFHCAALPRVQLSFDNPKTTHAANVVGTQNVIALAVWLDAKRLVYSSSSSIYGNQPTLPLRESMFVNPLSPYGLQKYAAEKYCQFLCRPEQKNRLNGAVCLRYFNVYGPRQSADSPYSTVIGLFLKARKACVDAVIYGDGEQKRDFTHVSDVVRANLLAAESAQVGMGEVINIGAGRSYSINQISRMIGGSYKREAARPGEPRETLADTAKAEELLGWRPQVSFEQGIAELLKLHKLV</sequence>
<feature type="domain" description="NAD-dependent epimerase/dehydratase" evidence="1">
    <location>
        <begin position="4"/>
        <end position="253"/>
    </location>
</feature>
<protein>
    <recommendedName>
        <fullName evidence="1">NAD-dependent epimerase/dehydratase domain-containing protein</fullName>
    </recommendedName>
</protein>
<dbReference type="SUPFAM" id="SSF51735">
    <property type="entry name" value="NAD(P)-binding Rossmann-fold domains"/>
    <property type="match status" value="1"/>
</dbReference>
<comment type="caution">
    <text evidence="2">The sequence shown here is derived from an EMBL/GenBank/DDBJ whole genome shotgun (WGS) entry which is preliminary data.</text>
</comment>
<dbReference type="Gene3D" id="3.90.25.10">
    <property type="entry name" value="UDP-galactose 4-epimerase, domain 1"/>
    <property type="match status" value="1"/>
</dbReference>
<evidence type="ECO:0000313" key="2">
    <source>
        <dbReference type="EMBL" id="OGD40746.1"/>
    </source>
</evidence>